<dbReference type="SUPFAM" id="SSF48452">
    <property type="entry name" value="TPR-like"/>
    <property type="match status" value="1"/>
</dbReference>
<dbReference type="Gene3D" id="1.10.10.10">
    <property type="entry name" value="Winged helix-like DNA-binding domain superfamily/Winged helix DNA-binding domain"/>
    <property type="match status" value="1"/>
</dbReference>
<dbReference type="RefSeq" id="WP_165449400.1">
    <property type="nucleotide sequence ID" value="NZ_SHKY01000001.1"/>
</dbReference>
<dbReference type="Proteomes" id="UP000292564">
    <property type="component" value="Unassembled WGS sequence"/>
</dbReference>
<keyword evidence="1" id="KW-0805">Transcription regulation</keyword>
<evidence type="ECO:0000256" key="2">
    <source>
        <dbReference type="ARBA" id="ARBA00023163"/>
    </source>
</evidence>
<organism evidence="4 5">
    <name type="scientific">Krasilnikovia cinnamomea</name>
    <dbReference type="NCBI Taxonomy" id="349313"/>
    <lineage>
        <taxon>Bacteria</taxon>
        <taxon>Bacillati</taxon>
        <taxon>Actinomycetota</taxon>
        <taxon>Actinomycetes</taxon>
        <taxon>Micromonosporales</taxon>
        <taxon>Micromonosporaceae</taxon>
        <taxon>Krasilnikovia</taxon>
    </lineage>
</organism>
<name>A0A4Q7ZGV0_9ACTN</name>
<proteinExistence type="predicted"/>
<comment type="caution">
    <text evidence="4">The sequence shown here is derived from an EMBL/GenBank/DDBJ whole genome shotgun (WGS) entry which is preliminary data.</text>
</comment>
<dbReference type="GO" id="GO:0003677">
    <property type="term" value="F:DNA binding"/>
    <property type="evidence" value="ECO:0007669"/>
    <property type="project" value="InterPro"/>
</dbReference>
<sequence length="249" mass="27623">MTIAALARDTDRVPSARGADVGDRVALAPHYRSATARTRLRFTGFGVFRADIDGARVLLPPISRTMLARLVLARGGLVYADDLYRDCWSDPTAVVRREQRVAVHKRIGELRRCLAPGPDADGTALLVTERSARTGYRLLLDDDQVDLHVFADLVYRAAAVQDVVAVDLLMRSLAMWTEPPLLGLPDAGFVRDRVSWLTQLRDRACRELAVACRALGRGRDARAAFDRLQARHSDDAGLRQAIDRLRGDR</sequence>
<dbReference type="Gene3D" id="1.25.40.10">
    <property type="entry name" value="Tetratricopeptide repeat domain"/>
    <property type="match status" value="1"/>
</dbReference>
<reference evidence="4 5" key="1">
    <citation type="submission" date="2019-02" db="EMBL/GenBank/DDBJ databases">
        <title>Sequencing the genomes of 1000 actinobacteria strains.</title>
        <authorList>
            <person name="Klenk H.-P."/>
        </authorList>
    </citation>
    <scope>NUCLEOTIDE SEQUENCE [LARGE SCALE GENOMIC DNA]</scope>
    <source>
        <strain evidence="4 5">DSM 45162</strain>
    </source>
</reference>
<evidence type="ECO:0000313" key="4">
    <source>
        <dbReference type="EMBL" id="RZU49375.1"/>
    </source>
</evidence>
<dbReference type="PANTHER" id="PTHR35807">
    <property type="entry name" value="TRANSCRIPTIONAL REGULATOR REDD-RELATED"/>
    <property type="match status" value="1"/>
</dbReference>
<dbReference type="SUPFAM" id="SSF46894">
    <property type="entry name" value="C-terminal effector domain of the bipartite response regulators"/>
    <property type="match status" value="1"/>
</dbReference>
<dbReference type="Pfam" id="PF03704">
    <property type="entry name" value="BTAD"/>
    <property type="match status" value="1"/>
</dbReference>
<evidence type="ECO:0000259" key="3">
    <source>
        <dbReference type="Pfam" id="PF03704"/>
    </source>
</evidence>
<dbReference type="PANTHER" id="PTHR35807:SF1">
    <property type="entry name" value="TRANSCRIPTIONAL REGULATOR REDD"/>
    <property type="match status" value="1"/>
</dbReference>
<keyword evidence="5" id="KW-1185">Reference proteome</keyword>
<dbReference type="InterPro" id="IPR011990">
    <property type="entry name" value="TPR-like_helical_dom_sf"/>
</dbReference>
<dbReference type="InterPro" id="IPR051677">
    <property type="entry name" value="AfsR-DnrI-RedD_regulator"/>
</dbReference>
<feature type="domain" description="Bacterial transcriptional activator" evidence="3">
    <location>
        <begin position="145"/>
        <end position="232"/>
    </location>
</feature>
<accession>A0A4Q7ZGV0</accession>
<gene>
    <name evidence="4" type="ORF">EV385_1125</name>
</gene>
<keyword evidence="2" id="KW-0804">Transcription</keyword>
<dbReference type="InterPro" id="IPR005158">
    <property type="entry name" value="BTAD"/>
</dbReference>
<dbReference type="InterPro" id="IPR016032">
    <property type="entry name" value="Sig_transdc_resp-reg_C-effctor"/>
</dbReference>
<dbReference type="GO" id="GO:0006355">
    <property type="term" value="P:regulation of DNA-templated transcription"/>
    <property type="evidence" value="ECO:0007669"/>
    <property type="project" value="InterPro"/>
</dbReference>
<dbReference type="AlphaFoldDB" id="A0A4Q7ZGV0"/>
<dbReference type="InterPro" id="IPR036388">
    <property type="entry name" value="WH-like_DNA-bd_sf"/>
</dbReference>
<evidence type="ECO:0000313" key="5">
    <source>
        <dbReference type="Proteomes" id="UP000292564"/>
    </source>
</evidence>
<evidence type="ECO:0000256" key="1">
    <source>
        <dbReference type="ARBA" id="ARBA00023015"/>
    </source>
</evidence>
<dbReference type="EMBL" id="SHKY01000001">
    <property type="protein sequence ID" value="RZU49375.1"/>
    <property type="molecule type" value="Genomic_DNA"/>
</dbReference>
<protein>
    <submittedName>
        <fullName evidence="4">Transcriptional activator</fullName>
    </submittedName>
</protein>